<dbReference type="InterPro" id="IPR010260">
    <property type="entry name" value="AlpA"/>
</dbReference>
<accession>A0A1A7PZA5</accession>
<reference evidence="1 2" key="1">
    <citation type="submission" date="2014-11" db="EMBL/GenBank/DDBJ databases">
        <title>Pan-genome of Gallibacterium spp.</title>
        <authorList>
            <person name="Kudirkiene E."/>
            <person name="Bojesen A.M."/>
        </authorList>
    </citation>
    <scope>NUCLEOTIDE SEQUENCE [LARGE SCALE GENOMIC DNA]</scope>
    <source>
        <strain evidence="1 2">F298</strain>
    </source>
</reference>
<proteinExistence type="predicted"/>
<evidence type="ECO:0000313" key="2">
    <source>
        <dbReference type="Proteomes" id="UP000243168"/>
    </source>
</evidence>
<gene>
    <name evidence="1" type="ORF">QV07_07480</name>
</gene>
<evidence type="ECO:0008006" key="3">
    <source>
        <dbReference type="Google" id="ProtNLM"/>
    </source>
</evidence>
<dbReference type="Gene3D" id="1.10.238.160">
    <property type="match status" value="1"/>
</dbReference>
<evidence type="ECO:0000313" key="1">
    <source>
        <dbReference type="EMBL" id="OBX07116.1"/>
    </source>
</evidence>
<dbReference type="PATRIC" id="fig|505345.8.peg.1512"/>
<comment type="caution">
    <text evidence="1">The sequence shown here is derived from an EMBL/GenBank/DDBJ whole genome shotgun (WGS) entry which is preliminary data.</text>
</comment>
<dbReference type="RefSeq" id="WP_065234849.1">
    <property type="nucleotide sequence ID" value="NZ_JTJS01000077.1"/>
</dbReference>
<dbReference type="AlphaFoldDB" id="A0A1A7PZA5"/>
<dbReference type="Proteomes" id="UP000243168">
    <property type="component" value="Unassembled WGS sequence"/>
</dbReference>
<protein>
    <recommendedName>
        <fullName evidence="3">AlpA family transcriptional regulator</fullName>
    </recommendedName>
</protein>
<sequence>MPNSSQDGDTLINKQTVSFKVGFGKTKLAEMVKNNQFPQPIRFSQNCIRWRLSEVNQWIEEQAATRNIQGGNE</sequence>
<organism evidence="1 2">
    <name type="scientific">Gallibacterium genomosp. 3</name>
    <dbReference type="NCBI Taxonomy" id="505345"/>
    <lineage>
        <taxon>Bacteria</taxon>
        <taxon>Pseudomonadati</taxon>
        <taxon>Pseudomonadota</taxon>
        <taxon>Gammaproteobacteria</taxon>
        <taxon>Pasteurellales</taxon>
        <taxon>Pasteurellaceae</taxon>
        <taxon>Gallibacterium</taxon>
    </lineage>
</organism>
<dbReference type="Pfam" id="PF05930">
    <property type="entry name" value="Phage_AlpA"/>
    <property type="match status" value="1"/>
</dbReference>
<dbReference type="EMBL" id="JTJS01000077">
    <property type="protein sequence ID" value="OBX07116.1"/>
    <property type="molecule type" value="Genomic_DNA"/>
</dbReference>
<name>A0A1A7PZA5_9PAST</name>